<evidence type="ECO:0008006" key="3">
    <source>
        <dbReference type="Google" id="ProtNLM"/>
    </source>
</evidence>
<dbReference type="InParanoid" id="A0A2H3EDB6"/>
<organism evidence="1 2">
    <name type="scientific">Armillaria gallica</name>
    <name type="common">Bulbous honey fungus</name>
    <name type="synonym">Armillaria bulbosa</name>
    <dbReference type="NCBI Taxonomy" id="47427"/>
    <lineage>
        <taxon>Eukaryota</taxon>
        <taxon>Fungi</taxon>
        <taxon>Dikarya</taxon>
        <taxon>Basidiomycota</taxon>
        <taxon>Agaricomycotina</taxon>
        <taxon>Agaricomycetes</taxon>
        <taxon>Agaricomycetidae</taxon>
        <taxon>Agaricales</taxon>
        <taxon>Marasmiineae</taxon>
        <taxon>Physalacriaceae</taxon>
        <taxon>Armillaria</taxon>
    </lineage>
</organism>
<evidence type="ECO:0000313" key="1">
    <source>
        <dbReference type="EMBL" id="PBK97526.1"/>
    </source>
</evidence>
<dbReference type="STRING" id="47427.A0A2H3EDB6"/>
<dbReference type="AlphaFoldDB" id="A0A2H3EDB6"/>
<proteinExistence type="predicted"/>
<dbReference type="OrthoDB" id="5987198at2759"/>
<keyword evidence="2" id="KW-1185">Reference proteome</keyword>
<dbReference type="EMBL" id="KZ293649">
    <property type="protein sequence ID" value="PBK97526.1"/>
    <property type="molecule type" value="Genomic_DNA"/>
</dbReference>
<evidence type="ECO:0000313" key="2">
    <source>
        <dbReference type="Proteomes" id="UP000217790"/>
    </source>
</evidence>
<sequence length="318" mass="36466">MSGHDEKLTITEIFWRDHCVWLKEYGYKVRPRFQPGWKPSWTGTNKLSMLCEDSQREVRSYNFMDPIDLSSGKAVALKRIRHLDNPHELEIGIFLAQSTDPRNHCVPIFRELPVPDKDNHITHTYGRGTTPQFRAIGEGVQSFKEMLEALQFLHQQNIAHQRGQVSKDVRPTLKSAARKDLRYDYSGPVLYCRRNERPPKYYSIDFDLSNRYNTDDLPVAEPVLGDDQTVPEAIDITSICDPFVVVYYPGNALRAFLPEGTTANYMIRKGLQGMKSFGFMRLFVMAMIEPDPAKCIKIDEAVERFTAIENGLSNGTAR</sequence>
<protein>
    <recommendedName>
        <fullName evidence="3">Protein kinase domain-containing protein</fullName>
    </recommendedName>
</protein>
<accession>A0A2H3EDB6</accession>
<reference evidence="2" key="1">
    <citation type="journal article" date="2017" name="Nat. Ecol. Evol.">
        <title>Genome expansion and lineage-specific genetic innovations in the forest pathogenic fungi Armillaria.</title>
        <authorList>
            <person name="Sipos G."/>
            <person name="Prasanna A.N."/>
            <person name="Walter M.C."/>
            <person name="O'Connor E."/>
            <person name="Balint B."/>
            <person name="Krizsan K."/>
            <person name="Kiss B."/>
            <person name="Hess J."/>
            <person name="Varga T."/>
            <person name="Slot J."/>
            <person name="Riley R."/>
            <person name="Boka B."/>
            <person name="Rigling D."/>
            <person name="Barry K."/>
            <person name="Lee J."/>
            <person name="Mihaltcheva S."/>
            <person name="LaButti K."/>
            <person name="Lipzen A."/>
            <person name="Waldron R."/>
            <person name="Moloney N.M."/>
            <person name="Sperisen C."/>
            <person name="Kredics L."/>
            <person name="Vagvoelgyi C."/>
            <person name="Patrignani A."/>
            <person name="Fitzpatrick D."/>
            <person name="Nagy I."/>
            <person name="Doyle S."/>
            <person name="Anderson J.B."/>
            <person name="Grigoriev I.V."/>
            <person name="Gueldener U."/>
            <person name="Muensterkoetter M."/>
            <person name="Nagy L.G."/>
        </authorList>
    </citation>
    <scope>NUCLEOTIDE SEQUENCE [LARGE SCALE GENOMIC DNA]</scope>
    <source>
        <strain evidence="2">Ar21-2</strain>
    </source>
</reference>
<gene>
    <name evidence="1" type="ORF">ARMGADRAFT_1162399</name>
</gene>
<dbReference type="Proteomes" id="UP000217790">
    <property type="component" value="Unassembled WGS sequence"/>
</dbReference>
<name>A0A2H3EDB6_ARMGA</name>